<comment type="similarity">
    <text evidence="2">Belongs to the fimbrial export usher family.</text>
</comment>
<dbReference type="Pfam" id="PF00577">
    <property type="entry name" value="Usher"/>
    <property type="match status" value="1"/>
</dbReference>
<evidence type="ECO:0000256" key="9">
    <source>
        <dbReference type="ARBA" id="ARBA00023237"/>
    </source>
</evidence>
<dbReference type="PANTHER" id="PTHR30451:SF21">
    <property type="entry name" value="FIMBRIAL USHER DOMAIN-CONTAINING PROTEIN YDET-RELATED"/>
    <property type="match status" value="1"/>
</dbReference>
<evidence type="ECO:0000256" key="5">
    <source>
        <dbReference type="ARBA" id="ARBA00022558"/>
    </source>
</evidence>
<dbReference type="Gene3D" id="2.60.40.2610">
    <property type="entry name" value="Outer membrane usher protein FimD, plug domain"/>
    <property type="match status" value="1"/>
</dbReference>
<dbReference type="FunFam" id="2.60.40.3110:FF:000001">
    <property type="entry name" value="Putative fimbrial outer membrane usher"/>
    <property type="match status" value="1"/>
</dbReference>
<dbReference type="AlphaFoldDB" id="B6XI12"/>
<dbReference type="Proteomes" id="UP000003729">
    <property type="component" value="Unassembled WGS sequence"/>
</dbReference>
<dbReference type="PANTHER" id="PTHR30451">
    <property type="entry name" value="OUTER MEMBRANE USHER PROTEIN"/>
    <property type="match status" value="1"/>
</dbReference>
<evidence type="ECO:0000259" key="11">
    <source>
        <dbReference type="Pfam" id="PF13954"/>
    </source>
</evidence>
<dbReference type="InterPro" id="IPR025949">
    <property type="entry name" value="PapC-like_C"/>
</dbReference>
<evidence type="ECO:0000256" key="6">
    <source>
        <dbReference type="ARBA" id="ARBA00022692"/>
    </source>
</evidence>
<dbReference type="RefSeq" id="WP_006659935.1">
    <property type="nucleotide sequence ID" value="NZ_ABXW01000053.1"/>
</dbReference>
<evidence type="ECO:0000256" key="7">
    <source>
        <dbReference type="ARBA" id="ARBA00022729"/>
    </source>
</evidence>
<evidence type="ECO:0000256" key="3">
    <source>
        <dbReference type="ARBA" id="ARBA00022448"/>
    </source>
</evidence>
<sequence>MGKNVFIKDWIFSNKSIFISITIFSSITGASEIFDINAINTGIDNHLSDPMLLNYLSKSEGQLPGRYRVHIYLNDDSVADEYIEFIFSEENQTLEPQITRRQLINWGVKPSIFFKNDSSEIDEFIDVRKFIKGGNIYHDFFSNRLNISVPQIAMKTISRGYINPIEWDDGVAGLFINYSARFNQSWKSPNNHKSIYFGLRNGVNWEAWRLRNHSYYNNVYGDSRWNSLQTFLERNIRSLNSHLIIGETSSDNGIMDTFQYRGLKLMSEESMLPQSQRGFAPTVNGIANSNAVVIVRQNGQIIYQTSVPAGEFTLNDLYPTSFNGELQVTIEESDGSTRVFTQPFSSVPVMQRAGTLKYSMEFGKSRAESEERQPYFVQFSGIYGLPIHLSHYGNLSLLGGVFISEYRQTYTVGAGVNLGNFGGASLDMTHSTSQWDPNLKSTEQTYRFQYNKYVQNTATGLNLSAQYFVEPDGDNFISQTANMDRMSKKQRLQISLSQSLGNWGSLNINGYQQEYWAQSGSDKNFTVSLASQYQSVNYSFSYSHSEQYHREKRDKVFSFTCSMPLRWGENIYWGNYHYNTSRYAGGISTISLSGSALDSHQLRYDLTQQYHHKNQQVSYGVRGSYLTSHGELALGWDHSPRHQIVHAAATGAFLFHHGGVTASRSFSDAIGLVKAEGINNLKINNVPSLYTNEQGYAVIPMLTQYERNNVSVDTSTLIGNYDVALNSTTVVPTRGAIVLMDFKAKRGGRIVLKLKHNNQLVGFGTQVNVLEQQHKISSGIVATDGEVYLSGVPENSVIQVKWGANQSQQCQLPLHIDLSNSNIQFIEGTCQ</sequence>
<dbReference type="GO" id="GO:0009279">
    <property type="term" value="C:cell outer membrane"/>
    <property type="evidence" value="ECO:0007669"/>
    <property type="project" value="UniProtKB-SubCell"/>
</dbReference>
<evidence type="ECO:0000256" key="2">
    <source>
        <dbReference type="ARBA" id="ARBA00008064"/>
    </source>
</evidence>
<protein>
    <submittedName>
        <fullName evidence="12">Fimbrial usher protein</fullName>
    </submittedName>
</protein>
<evidence type="ECO:0000256" key="8">
    <source>
        <dbReference type="ARBA" id="ARBA00023136"/>
    </source>
</evidence>
<accession>B6XI12</accession>
<dbReference type="SUPFAM" id="SSF141729">
    <property type="entry name" value="FimD N-terminal domain-like"/>
    <property type="match status" value="1"/>
</dbReference>
<keyword evidence="4" id="KW-1134">Transmembrane beta strand</keyword>
<dbReference type="Gene3D" id="3.10.20.410">
    <property type="match status" value="1"/>
</dbReference>
<keyword evidence="3" id="KW-0813">Transport</keyword>
<dbReference type="InterPro" id="IPR042186">
    <property type="entry name" value="FimD_plug_dom"/>
</dbReference>
<dbReference type="GO" id="GO:0015473">
    <property type="term" value="F:fimbrial usher porin activity"/>
    <property type="evidence" value="ECO:0007669"/>
    <property type="project" value="InterPro"/>
</dbReference>
<dbReference type="InterPro" id="IPR043142">
    <property type="entry name" value="PapC-like_C_sf"/>
</dbReference>
<evidence type="ECO:0000256" key="1">
    <source>
        <dbReference type="ARBA" id="ARBA00004571"/>
    </source>
</evidence>
<comment type="subcellular location">
    <subcellularLocation>
        <location evidence="1">Cell outer membrane</location>
        <topology evidence="1">Multi-pass membrane protein</topology>
    </subcellularLocation>
</comment>
<feature type="domain" description="PapC-like C-terminal" evidence="10">
    <location>
        <begin position="752"/>
        <end position="815"/>
    </location>
</feature>
<dbReference type="EMBL" id="ABXW01000053">
    <property type="protein sequence ID" value="EEB44975.1"/>
    <property type="molecule type" value="Genomic_DNA"/>
</dbReference>
<dbReference type="eggNOG" id="COG3188">
    <property type="taxonomic scope" value="Bacteria"/>
</dbReference>
<proteinExistence type="inferred from homology"/>
<evidence type="ECO:0000256" key="4">
    <source>
        <dbReference type="ARBA" id="ARBA00022452"/>
    </source>
</evidence>
<dbReference type="GeneID" id="57293894"/>
<dbReference type="GO" id="GO:0009297">
    <property type="term" value="P:pilus assembly"/>
    <property type="evidence" value="ECO:0007669"/>
    <property type="project" value="InterPro"/>
</dbReference>
<dbReference type="InterPro" id="IPR037224">
    <property type="entry name" value="PapC_N_sf"/>
</dbReference>
<dbReference type="Gene3D" id="2.60.40.3110">
    <property type="match status" value="1"/>
</dbReference>
<dbReference type="Gene3D" id="2.60.40.2070">
    <property type="match status" value="1"/>
</dbReference>
<dbReference type="InterPro" id="IPR000015">
    <property type="entry name" value="Fimb_usher"/>
</dbReference>
<gene>
    <name evidence="12" type="ORF">PROVALCAL_03000</name>
</gene>
<keyword evidence="9" id="KW-0998">Cell outer membrane</keyword>
<evidence type="ECO:0000313" key="12">
    <source>
        <dbReference type="EMBL" id="EEB44975.1"/>
    </source>
</evidence>
<evidence type="ECO:0000259" key="10">
    <source>
        <dbReference type="Pfam" id="PF13953"/>
    </source>
</evidence>
<keyword evidence="8" id="KW-0472">Membrane</keyword>
<evidence type="ECO:0000313" key="13">
    <source>
        <dbReference type="Proteomes" id="UP000003729"/>
    </source>
</evidence>
<organism evidence="12 13">
    <name type="scientific">Providencia alcalifaciens DSM 30120</name>
    <dbReference type="NCBI Taxonomy" id="520999"/>
    <lineage>
        <taxon>Bacteria</taxon>
        <taxon>Pseudomonadati</taxon>
        <taxon>Pseudomonadota</taxon>
        <taxon>Gammaproteobacteria</taxon>
        <taxon>Enterobacterales</taxon>
        <taxon>Morganellaceae</taxon>
        <taxon>Providencia</taxon>
    </lineage>
</organism>
<reference evidence="12 13" key="1">
    <citation type="submission" date="2008-10" db="EMBL/GenBank/DDBJ databases">
        <title>Draft genome sequence of Providencia alcalifaciens (DSM 30120).</title>
        <authorList>
            <person name="Sudarsanam P."/>
            <person name="Ley R."/>
            <person name="Guruge J."/>
            <person name="Turnbaugh P.J."/>
            <person name="Mahowald M."/>
            <person name="Liep D."/>
            <person name="Gordon J."/>
        </authorList>
    </citation>
    <scope>NUCLEOTIDE SEQUENCE [LARGE SCALE GENOMIC DNA]</scope>
    <source>
        <strain evidence="12 13">DSM 30120</strain>
    </source>
</reference>
<dbReference type="Pfam" id="PF13954">
    <property type="entry name" value="PapC_N"/>
    <property type="match status" value="1"/>
</dbReference>
<keyword evidence="7" id="KW-0732">Signal</keyword>
<name>B6XI12_9GAMM</name>
<dbReference type="InterPro" id="IPR025885">
    <property type="entry name" value="PapC_N"/>
</dbReference>
<reference evidence="12 13" key="2">
    <citation type="submission" date="2008-10" db="EMBL/GenBank/DDBJ databases">
        <authorList>
            <person name="Fulton L."/>
            <person name="Clifton S."/>
            <person name="Fulton B."/>
            <person name="Xu J."/>
            <person name="Minx P."/>
            <person name="Pepin K.H."/>
            <person name="Johnson M."/>
            <person name="Bhonagiri V."/>
            <person name="Nash W.E."/>
            <person name="Mardis E.R."/>
            <person name="Wilson R.K."/>
        </authorList>
    </citation>
    <scope>NUCLEOTIDE SEQUENCE [LARGE SCALE GENOMIC DNA]</scope>
    <source>
        <strain evidence="12 13">DSM 30120</strain>
    </source>
</reference>
<feature type="domain" description="PapC N-terminal" evidence="11">
    <location>
        <begin position="49"/>
        <end position="180"/>
    </location>
</feature>
<keyword evidence="6" id="KW-0812">Transmembrane</keyword>
<dbReference type="Pfam" id="PF13953">
    <property type="entry name" value="PapC_C"/>
    <property type="match status" value="1"/>
</dbReference>
<keyword evidence="5" id="KW-1029">Fimbrium biogenesis</keyword>
<comment type="caution">
    <text evidence="12">The sequence shown here is derived from an EMBL/GenBank/DDBJ whole genome shotgun (WGS) entry which is preliminary data.</text>
</comment>